<dbReference type="CDD" id="cd00067">
    <property type="entry name" value="GAL4"/>
    <property type="match status" value="1"/>
</dbReference>
<dbReference type="Pfam" id="PF00172">
    <property type="entry name" value="Zn_clus"/>
    <property type="match status" value="1"/>
</dbReference>
<evidence type="ECO:0000256" key="4">
    <source>
        <dbReference type="ARBA" id="ARBA00023125"/>
    </source>
</evidence>
<comment type="caution">
    <text evidence="12">The sequence shown here is derived from an EMBL/GenBank/DDBJ whole genome shotgun (WGS) entry which is preliminary data.</text>
</comment>
<evidence type="ECO:0000259" key="10">
    <source>
        <dbReference type="PROSITE" id="PS50048"/>
    </source>
</evidence>
<comment type="subcellular location">
    <subcellularLocation>
        <location evidence="1">Cytoplasm</location>
    </subcellularLocation>
</comment>
<dbReference type="Proteomes" id="UP000641853">
    <property type="component" value="Unassembled WGS sequence"/>
</dbReference>
<feature type="domain" description="Zn(2)-C6 fungal-type" evidence="10">
    <location>
        <begin position="317"/>
        <end position="347"/>
    </location>
</feature>
<dbReference type="PROSITE" id="PS51203">
    <property type="entry name" value="CS"/>
    <property type="match status" value="1"/>
</dbReference>
<evidence type="ECO:0000256" key="9">
    <source>
        <dbReference type="SAM" id="MobiDB-lite"/>
    </source>
</evidence>
<dbReference type="PANTHER" id="PTHR47784">
    <property type="entry name" value="STEROL UPTAKE CONTROL PROTEIN 2"/>
    <property type="match status" value="1"/>
</dbReference>
<dbReference type="GO" id="GO:0001228">
    <property type="term" value="F:DNA-binding transcription activator activity, RNA polymerase II-specific"/>
    <property type="evidence" value="ECO:0007669"/>
    <property type="project" value="TreeGrafter"/>
</dbReference>
<dbReference type="InterPro" id="IPR053157">
    <property type="entry name" value="Sterol_Uptake_Regulator"/>
</dbReference>
<keyword evidence="3" id="KW-0805">Transcription regulation</keyword>
<evidence type="ECO:0000313" key="13">
    <source>
        <dbReference type="Proteomes" id="UP000641853"/>
    </source>
</evidence>
<evidence type="ECO:0000256" key="8">
    <source>
        <dbReference type="ARBA" id="ARBA00068398"/>
    </source>
</evidence>
<keyword evidence="2" id="KW-0963">Cytoplasm</keyword>
<keyword evidence="5" id="KW-0804">Transcription</keyword>
<keyword evidence="4" id="KW-0238">DNA-binding</keyword>
<accession>A0A8H6QQ64</accession>
<dbReference type="InterPro" id="IPR007052">
    <property type="entry name" value="CS_dom"/>
</dbReference>
<evidence type="ECO:0000256" key="5">
    <source>
        <dbReference type="ARBA" id="ARBA00023163"/>
    </source>
</evidence>
<feature type="region of interest" description="Disordered" evidence="9">
    <location>
        <begin position="237"/>
        <end position="309"/>
    </location>
</feature>
<evidence type="ECO:0000256" key="2">
    <source>
        <dbReference type="ARBA" id="ARBA00022490"/>
    </source>
</evidence>
<dbReference type="PROSITE" id="PS00463">
    <property type="entry name" value="ZN2_CY6_FUNGAL_1"/>
    <property type="match status" value="1"/>
</dbReference>
<dbReference type="InterPro" id="IPR001138">
    <property type="entry name" value="Zn2Cys6_DnaBD"/>
</dbReference>
<dbReference type="InterPro" id="IPR036864">
    <property type="entry name" value="Zn2-C6_fun-type_DNA-bd_sf"/>
</dbReference>
<dbReference type="InterPro" id="IPR008978">
    <property type="entry name" value="HSP20-like_chaperone"/>
</dbReference>
<dbReference type="GO" id="GO:0008270">
    <property type="term" value="F:zinc ion binding"/>
    <property type="evidence" value="ECO:0007669"/>
    <property type="project" value="InterPro"/>
</dbReference>
<dbReference type="Pfam" id="PF04969">
    <property type="entry name" value="CS"/>
    <property type="match status" value="1"/>
</dbReference>
<evidence type="ECO:0000259" key="11">
    <source>
        <dbReference type="PROSITE" id="PS51203"/>
    </source>
</evidence>
<dbReference type="PANTHER" id="PTHR47784:SF9">
    <property type="entry name" value="ZN(II)2CYS6 TRANSCRIPTION FACTOR (EUROFUNG)"/>
    <property type="match status" value="1"/>
</dbReference>
<organism evidence="12 13">
    <name type="scientific">Aspergillus felis</name>
    <dbReference type="NCBI Taxonomy" id="1287682"/>
    <lineage>
        <taxon>Eukaryota</taxon>
        <taxon>Fungi</taxon>
        <taxon>Dikarya</taxon>
        <taxon>Ascomycota</taxon>
        <taxon>Pezizomycotina</taxon>
        <taxon>Eurotiomycetes</taxon>
        <taxon>Eurotiomycetidae</taxon>
        <taxon>Eurotiales</taxon>
        <taxon>Aspergillaceae</taxon>
        <taxon>Aspergillus</taxon>
        <taxon>Aspergillus subgen. Fumigati</taxon>
    </lineage>
</organism>
<dbReference type="SUPFAM" id="SSF57701">
    <property type="entry name" value="Zn2/Cys6 DNA-binding domain"/>
    <property type="match status" value="1"/>
</dbReference>
<dbReference type="Gene3D" id="2.60.40.790">
    <property type="match status" value="1"/>
</dbReference>
<dbReference type="GO" id="GO:0005737">
    <property type="term" value="C:cytoplasm"/>
    <property type="evidence" value="ECO:0007669"/>
    <property type="project" value="UniProtKB-SubCell"/>
</dbReference>
<evidence type="ECO:0000313" key="12">
    <source>
        <dbReference type="EMBL" id="KAF7175882.1"/>
    </source>
</evidence>
<dbReference type="CDD" id="cd06467">
    <property type="entry name" value="p23_NUDC_like"/>
    <property type="match status" value="1"/>
</dbReference>
<feature type="compositionally biased region" description="Polar residues" evidence="9">
    <location>
        <begin position="289"/>
        <end position="298"/>
    </location>
</feature>
<dbReference type="FunFam" id="2.60.40.790:FF:000001">
    <property type="entry name" value="Nuclear migration protein nudC"/>
    <property type="match status" value="1"/>
</dbReference>
<evidence type="ECO:0000256" key="7">
    <source>
        <dbReference type="ARBA" id="ARBA00059400"/>
    </source>
</evidence>
<keyword evidence="6" id="KW-0539">Nucleus</keyword>
<dbReference type="PROSITE" id="PS50048">
    <property type="entry name" value="ZN2_CY6_FUNGAL_2"/>
    <property type="match status" value="1"/>
</dbReference>
<gene>
    <name evidence="12" type="ORF">CNMCM7691_000414</name>
</gene>
<keyword evidence="13" id="KW-1185">Reference proteome</keyword>
<evidence type="ECO:0000256" key="3">
    <source>
        <dbReference type="ARBA" id="ARBA00023015"/>
    </source>
</evidence>
<feature type="domain" description="CS" evidence="11">
    <location>
        <begin position="33"/>
        <end position="127"/>
    </location>
</feature>
<dbReference type="AlphaFoldDB" id="A0A8H6QQ64"/>
<dbReference type="SUPFAM" id="SSF49764">
    <property type="entry name" value="HSP20-like chaperones"/>
    <property type="match status" value="1"/>
</dbReference>
<proteinExistence type="predicted"/>
<reference evidence="12" key="1">
    <citation type="submission" date="2020-06" db="EMBL/GenBank/DDBJ databases">
        <title>Draft genome sequences of strains closely related to Aspergillus parafelis and Aspergillus hiratsukae.</title>
        <authorList>
            <person name="Dos Santos R.A.C."/>
            <person name="Rivero-Menendez O."/>
            <person name="Steenwyk J.L."/>
            <person name="Mead M.E."/>
            <person name="Goldman G.H."/>
            <person name="Alastruey-Izquierdo A."/>
            <person name="Rokas A."/>
        </authorList>
    </citation>
    <scope>NUCLEOTIDE SEQUENCE</scope>
    <source>
        <strain evidence="12">CNM-CM7691</strain>
    </source>
</reference>
<comment type="function">
    <text evidence="7">Required for nuclear movement. May interact between microtubules and nuclei and/or may be involved in the generation of force used to move nuclei during interphase.</text>
</comment>
<dbReference type="SMART" id="SM00066">
    <property type="entry name" value="GAL4"/>
    <property type="match status" value="1"/>
</dbReference>
<dbReference type="GO" id="GO:0003677">
    <property type="term" value="F:DNA binding"/>
    <property type="evidence" value="ECO:0007669"/>
    <property type="project" value="UniProtKB-KW"/>
</dbReference>
<dbReference type="Gene3D" id="4.10.240.10">
    <property type="entry name" value="Zn(2)-C6 fungal-type DNA-binding domain"/>
    <property type="match status" value="1"/>
</dbReference>
<feature type="compositionally biased region" description="Polar residues" evidence="9">
    <location>
        <begin position="237"/>
        <end position="267"/>
    </location>
</feature>
<feature type="compositionally biased region" description="Basic and acidic residues" evidence="9">
    <location>
        <begin position="10"/>
        <end position="31"/>
    </location>
</feature>
<dbReference type="EMBL" id="JACBAG010001918">
    <property type="protein sequence ID" value="KAF7175882.1"/>
    <property type="molecule type" value="Genomic_DNA"/>
</dbReference>
<protein>
    <recommendedName>
        <fullName evidence="8">Nuclear movement protein nudC</fullName>
    </recommendedName>
</protein>
<sequence>MSSTALEQDPTPKDIVDREREEKERKAKEDAEQSQLPYKWTQTIRDVDVTIPVPANIKGRDLDVVLTKTKIKVAIKGQEAFIEGDLPHPIIVDESSWTLETTSQPPGKEVSVHLDKVNKMEWWAHVVTTAPKIDVSKITPENSSLSDLDGETRAMVEKMMYDQRQKEMGGMTSDEQRKMDILKKFQAEHPADDHPSKAQPIEPDRHLLFGIVISVHPYQPAKAIFEAHLKARLENTAQSSEGTMLPSPETSVSPQAADRTQSKTNPRLSGPSGPLQGRKSLFRVPMYRSSGTGPSNSERSTKRVYHARRPHHKSRSGCLACKRRRVKCDETQPHCLRCQKHGITCVYAGPECPANERGIVLLFIDKKPELISPNSSQYSMYLLEVAEKIDELLQLGSKKRYPSDAVRALHHFHHATAPTIATQRTQILLRTQLIQLAFNTPLLMHTVIAVATTHLRCVVPDNTAYKMAEAYHWQQAISQYSKELGCAVGPHNMDALFSTCLLTTINAFQLEEYNPRKSFVFSDDPQALSWLTLQGGLRHLLGLTRPWLSISMWWEVFMENHYESQAFDDPPPGWEGLHPELADICGIDDTTTEESNPYLVPLRMLTVLLQSERSSKSFSKYTNFMGRLLPSFWAQLAKKDPPALIIISWWLAVFDSARCWWAETRVRSECAAICMYLENSEDPRILRLLEFPAEVCGYLLKHVQERAELEAPLFIPYEPCQLETDI</sequence>
<evidence type="ECO:0000256" key="1">
    <source>
        <dbReference type="ARBA" id="ARBA00004496"/>
    </source>
</evidence>
<feature type="region of interest" description="Disordered" evidence="9">
    <location>
        <begin position="1"/>
        <end position="37"/>
    </location>
</feature>
<name>A0A8H6QQ64_9EURO</name>
<evidence type="ECO:0000256" key="6">
    <source>
        <dbReference type="ARBA" id="ARBA00023242"/>
    </source>
</evidence>